<dbReference type="Gene3D" id="6.10.140.140">
    <property type="match status" value="1"/>
</dbReference>
<dbReference type="Proteomes" id="UP000248484">
    <property type="component" value="Chromosome 2"/>
</dbReference>
<comment type="similarity">
    <text evidence="3">Belongs to the krueppel C2H2-type zinc-finger protein family.</text>
</comment>
<dbReference type="InterPro" id="IPR036051">
    <property type="entry name" value="KRAB_dom_sf"/>
</dbReference>
<dbReference type="SUPFAM" id="SSF109640">
    <property type="entry name" value="KRAB domain (Kruppel-associated box)"/>
    <property type="match status" value="1"/>
</dbReference>
<gene>
    <name evidence="16 17" type="primary">LOC102992637</name>
</gene>
<sequence>MCLRFQDPVAFEDVAVNFTLEEWALLGPSQKKLYRDVMRETLRNLASIGGKWEDHNTEDQYKNQGRNLRSHTLQRRCESEEGSQCGENISLIPNLNLNKKNSTAVKPWECSVCGKVFMSRSSFNRHVRSHTAPKPSRYQEYGKKPYKCKKSHLPFSLLINSWHKFMPPQVPQQRSLTVWIFLQVLMCPPGNKFRLLWLRTFCEALTHLFSILYLYKV</sequence>
<keyword evidence="10" id="KW-0804">Transcription</keyword>
<evidence type="ECO:0000313" key="15">
    <source>
        <dbReference type="Proteomes" id="UP000248484"/>
    </source>
</evidence>
<reference evidence="16 17" key="1">
    <citation type="submission" date="2025-04" db="UniProtKB">
        <authorList>
            <consortium name="RefSeq"/>
        </authorList>
    </citation>
    <scope>IDENTIFICATION</scope>
    <source>
        <tissue evidence="16 17">Muscle</tissue>
    </source>
</reference>
<dbReference type="Pfam" id="PF01352">
    <property type="entry name" value="KRAB"/>
    <property type="match status" value="1"/>
</dbReference>
<name>A0A9W2WBY2_PHYMC</name>
<evidence type="ECO:0000259" key="13">
    <source>
        <dbReference type="PROSITE" id="PS50157"/>
    </source>
</evidence>
<evidence type="ECO:0000256" key="4">
    <source>
        <dbReference type="ARBA" id="ARBA00022723"/>
    </source>
</evidence>
<evidence type="ECO:0000256" key="6">
    <source>
        <dbReference type="ARBA" id="ARBA00022771"/>
    </source>
</evidence>
<accession>A0A9W2WBY2</accession>
<keyword evidence="7" id="KW-0862">Zinc</keyword>
<dbReference type="SUPFAM" id="SSF57667">
    <property type="entry name" value="beta-beta-alpha zinc fingers"/>
    <property type="match status" value="1"/>
</dbReference>
<dbReference type="AlphaFoldDB" id="A0A9W2WBY2"/>
<evidence type="ECO:0000256" key="2">
    <source>
        <dbReference type="ARBA" id="ARBA00004123"/>
    </source>
</evidence>
<dbReference type="SMART" id="SM00355">
    <property type="entry name" value="ZnF_C2H2"/>
    <property type="match status" value="1"/>
</dbReference>
<evidence type="ECO:0000256" key="10">
    <source>
        <dbReference type="ARBA" id="ARBA00023163"/>
    </source>
</evidence>
<feature type="domain" description="KRAB" evidence="14">
    <location>
        <begin position="9"/>
        <end position="83"/>
    </location>
</feature>
<evidence type="ECO:0000256" key="3">
    <source>
        <dbReference type="ARBA" id="ARBA00006991"/>
    </source>
</evidence>
<evidence type="ECO:0000256" key="1">
    <source>
        <dbReference type="ARBA" id="ARBA00003767"/>
    </source>
</evidence>
<dbReference type="GO" id="GO:0000981">
    <property type="term" value="F:DNA-binding transcription factor activity, RNA polymerase II-specific"/>
    <property type="evidence" value="ECO:0007669"/>
    <property type="project" value="TreeGrafter"/>
</dbReference>
<dbReference type="CDD" id="cd07765">
    <property type="entry name" value="KRAB_A-box"/>
    <property type="match status" value="1"/>
</dbReference>
<keyword evidence="11" id="KW-0539">Nucleus</keyword>
<dbReference type="GeneID" id="102992637"/>
<feature type="domain" description="C2H2-type" evidence="13">
    <location>
        <begin position="108"/>
        <end position="135"/>
    </location>
</feature>
<dbReference type="InterPro" id="IPR001909">
    <property type="entry name" value="KRAB"/>
</dbReference>
<keyword evidence="5" id="KW-0677">Repeat</keyword>
<organism evidence="15 17">
    <name type="scientific">Physeter macrocephalus</name>
    <name type="common">Sperm whale</name>
    <name type="synonym">Physeter catodon</name>
    <dbReference type="NCBI Taxonomy" id="9755"/>
    <lineage>
        <taxon>Eukaryota</taxon>
        <taxon>Metazoa</taxon>
        <taxon>Chordata</taxon>
        <taxon>Craniata</taxon>
        <taxon>Vertebrata</taxon>
        <taxon>Euteleostomi</taxon>
        <taxon>Mammalia</taxon>
        <taxon>Eutheria</taxon>
        <taxon>Laurasiatheria</taxon>
        <taxon>Artiodactyla</taxon>
        <taxon>Whippomorpha</taxon>
        <taxon>Cetacea</taxon>
        <taxon>Odontoceti</taxon>
        <taxon>Physeteridae</taxon>
        <taxon>Physeter</taxon>
    </lineage>
</organism>
<dbReference type="OrthoDB" id="9715389at2759"/>
<keyword evidence="4" id="KW-0479">Metal-binding</keyword>
<evidence type="ECO:0000259" key="14">
    <source>
        <dbReference type="PROSITE" id="PS50805"/>
    </source>
</evidence>
<protein>
    <submittedName>
        <fullName evidence="16 17">Zinc finger protein 564 isoform X1</fullName>
    </submittedName>
</protein>
<comment type="function">
    <text evidence="1">May be involved in transcriptional regulation.</text>
</comment>
<dbReference type="KEGG" id="pcad:102992637"/>
<evidence type="ECO:0000256" key="7">
    <source>
        <dbReference type="ARBA" id="ARBA00022833"/>
    </source>
</evidence>
<dbReference type="Pfam" id="PF12874">
    <property type="entry name" value="zf-met"/>
    <property type="match status" value="1"/>
</dbReference>
<dbReference type="SMART" id="SM00349">
    <property type="entry name" value="KRAB"/>
    <property type="match status" value="1"/>
</dbReference>
<dbReference type="InterPro" id="IPR013087">
    <property type="entry name" value="Znf_C2H2_type"/>
</dbReference>
<dbReference type="InterPro" id="IPR036236">
    <property type="entry name" value="Znf_C2H2_sf"/>
</dbReference>
<keyword evidence="15" id="KW-1185">Reference proteome</keyword>
<dbReference type="GO" id="GO:0005634">
    <property type="term" value="C:nucleus"/>
    <property type="evidence" value="ECO:0007669"/>
    <property type="project" value="UniProtKB-SubCell"/>
</dbReference>
<dbReference type="RefSeq" id="XP_054936719.1">
    <property type="nucleotide sequence ID" value="XM_055080744.1"/>
</dbReference>
<comment type="subcellular location">
    <subcellularLocation>
        <location evidence="2">Nucleus</location>
    </subcellularLocation>
</comment>
<evidence type="ECO:0000256" key="9">
    <source>
        <dbReference type="ARBA" id="ARBA00023125"/>
    </source>
</evidence>
<dbReference type="GO" id="GO:0008270">
    <property type="term" value="F:zinc ion binding"/>
    <property type="evidence" value="ECO:0007669"/>
    <property type="project" value="UniProtKB-KW"/>
</dbReference>
<dbReference type="PROSITE" id="PS00028">
    <property type="entry name" value="ZINC_FINGER_C2H2_1"/>
    <property type="match status" value="1"/>
</dbReference>
<evidence type="ECO:0000256" key="11">
    <source>
        <dbReference type="ARBA" id="ARBA00023242"/>
    </source>
</evidence>
<evidence type="ECO:0000313" key="17">
    <source>
        <dbReference type="RefSeq" id="XP_054936719.1"/>
    </source>
</evidence>
<dbReference type="PANTHER" id="PTHR24379:SF106">
    <property type="entry name" value="ZINC FINGER PROTEIN 791"/>
    <property type="match status" value="1"/>
</dbReference>
<proteinExistence type="inferred from homology"/>
<dbReference type="RefSeq" id="XP_054936717.1">
    <property type="nucleotide sequence ID" value="XM_055080742.1"/>
</dbReference>
<keyword evidence="9" id="KW-0238">DNA-binding</keyword>
<evidence type="ECO:0000256" key="8">
    <source>
        <dbReference type="ARBA" id="ARBA00023015"/>
    </source>
</evidence>
<dbReference type="PROSITE" id="PS50157">
    <property type="entry name" value="ZINC_FINGER_C2H2_2"/>
    <property type="match status" value="1"/>
</dbReference>
<evidence type="ECO:0000256" key="5">
    <source>
        <dbReference type="ARBA" id="ARBA00022737"/>
    </source>
</evidence>
<dbReference type="GO" id="GO:0000977">
    <property type="term" value="F:RNA polymerase II transcription regulatory region sequence-specific DNA binding"/>
    <property type="evidence" value="ECO:0007669"/>
    <property type="project" value="TreeGrafter"/>
</dbReference>
<dbReference type="Gene3D" id="3.30.160.60">
    <property type="entry name" value="Classic Zinc Finger"/>
    <property type="match status" value="1"/>
</dbReference>
<dbReference type="FunFam" id="3.30.160.60:FF:002179">
    <property type="entry name" value="Zinc finger protein 961"/>
    <property type="match status" value="1"/>
</dbReference>
<keyword evidence="6 12" id="KW-0863">Zinc-finger</keyword>
<dbReference type="PROSITE" id="PS50805">
    <property type="entry name" value="KRAB"/>
    <property type="match status" value="1"/>
</dbReference>
<dbReference type="PANTHER" id="PTHR24379">
    <property type="entry name" value="KRAB AND ZINC FINGER DOMAIN-CONTAINING"/>
    <property type="match status" value="1"/>
</dbReference>
<keyword evidence="8" id="KW-0805">Transcription regulation</keyword>
<evidence type="ECO:0000256" key="12">
    <source>
        <dbReference type="PROSITE-ProRule" id="PRU00042"/>
    </source>
</evidence>
<evidence type="ECO:0000313" key="16">
    <source>
        <dbReference type="RefSeq" id="XP_054936717.1"/>
    </source>
</evidence>